<dbReference type="GO" id="GO:0009089">
    <property type="term" value="P:lysine biosynthetic process via diaminopimelate"/>
    <property type="evidence" value="ECO:0007669"/>
    <property type="project" value="UniProtKB-UniRule"/>
</dbReference>
<dbReference type="CDD" id="cd04649">
    <property type="entry name" value="LbH_THP_succinylT_putative"/>
    <property type="match status" value="1"/>
</dbReference>
<evidence type="ECO:0000256" key="5">
    <source>
        <dbReference type="ARBA" id="ARBA00022842"/>
    </source>
</evidence>
<protein>
    <recommendedName>
        <fullName evidence="9">2,3,4,5-tetrahydropyridine-2,6-dicarboxylate N-succinyltransferase</fullName>
        <ecNumber evidence="9">2.3.1.117</ecNumber>
    </recommendedName>
    <alternativeName>
        <fullName evidence="9">Tetrahydrodipicolinate N-succinyltransferase</fullName>
        <shortName evidence="9">THDP succinyltransferase</shortName>
        <shortName evidence="9">THP succinyltransferase</shortName>
    </alternativeName>
    <alternativeName>
        <fullName evidence="9">Tetrahydropicolinate succinylase</fullName>
    </alternativeName>
</protein>
<keyword evidence="12" id="KW-1185">Reference proteome</keyword>
<evidence type="ECO:0000256" key="7">
    <source>
        <dbReference type="ARBA" id="ARBA00023154"/>
    </source>
</evidence>
<dbReference type="Pfam" id="PF14602">
    <property type="entry name" value="Hexapep_2"/>
    <property type="match status" value="1"/>
</dbReference>
<sequence length="332" mass="34496">MTDTPSFRSSRTTGAAAAGLATLTEDGTVLDTWFPAPELLAEPGPAGTERLTEARAVELLGEGAARAVGPDPRRGVEVVAVRTVIASLDDKPLDAHDAYLRLHLLSHRLVPPHGQNLDGLFGVLANVAWTSLGPVPVDGLEAARLNARAEGLHLQVTSVDKFPRMTDYVAPQGVRIADADRVRLGAHLATGTTVMHEGFVNFNAGTLGTSMIEGRISAGVVIGDGTDIGGGASTMGTLSGGGKERIVIGERCLIGAEAGIGIALGDECVVEAGLYVTAGTRVTLPDGQIVKARELSGASNMLFRRNSVTGTVEVRPNNAVWGGLNDVLHQHN</sequence>
<evidence type="ECO:0000256" key="8">
    <source>
        <dbReference type="ARBA" id="ARBA00023315"/>
    </source>
</evidence>
<evidence type="ECO:0000313" key="11">
    <source>
        <dbReference type="EMBL" id="QIQ05365.1"/>
    </source>
</evidence>
<dbReference type="GO" id="GO:0005737">
    <property type="term" value="C:cytoplasm"/>
    <property type="evidence" value="ECO:0007669"/>
    <property type="project" value="UniProtKB-SubCell"/>
</dbReference>
<evidence type="ECO:0000256" key="3">
    <source>
        <dbReference type="ARBA" id="ARBA00022679"/>
    </source>
</evidence>
<dbReference type="InterPro" id="IPR038361">
    <property type="entry name" value="THDPS_M_sf"/>
</dbReference>
<reference evidence="11 12" key="1">
    <citation type="submission" date="2020-03" db="EMBL/GenBank/DDBJ databases">
        <title>A novel species.</title>
        <authorList>
            <person name="Gao J."/>
        </authorList>
    </citation>
    <scope>NUCLEOTIDE SEQUENCE [LARGE SCALE GENOMIC DNA]</scope>
    <source>
        <strain evidence="11 12">QMT-12</strain>
    </source>
</reference>
<dbReference type="RefSeq" id="WP_167033868.1">
    <property type="nucleotide sequence ID" value="NZ_CP050177.1"/>
</dbReference>
<feature type="binding site" evidence="9">
    <location>
        <position position="256"/>
    </location>
    <ligand>
        <name>succinyl-CoA</name>
        <dbReference type="ChEBI" id="CHEBI:57292"/>
    </ligand>
</feature>
<organism evidence="11 12">
    <name type="scientific">Streptomyces liangshanensis</name>
    <dbReference type="NCBI Taxonomy" id="2717324"/>
    <lineage>
        <taxon>Bacteria</taxon>
        <taxon>Bacillati</taxon>
        <taxon>Actinomycetota</taxon>
        <taxon>Actinomycetes</taxon>
        <taxon>Kitasatosporales</taxon>
        <taxon>Streptomycetaceae</taxon>
        <taxon>Streptomyces</taxon>
    </lineage>
</organism>
<dbReference type="Pfam" id="PF14789">
    <property type="entry name" value="THDPS_M"/>
    <property type="match status" value="1"/>
</dbReference>
<dbReference type="InterPro" id="IPR032784">
    <property type="entry name" value="THDPS_M"/>
</dbReference>
<keyword evidence="1 9" id="KW-0963">Cytoplasm</keyword>
<feature type="active site" description="Acyl-anhydride intermediate" evidence="9">
    <location>
        <position position="213"/>
    </location>
</feature>
<comment type="subunit">
    <text evidence="9">Homotrimer.</text>
</comment>
<dbReference type="InterPro" id="IPR001451">
    <property type="entry name" value="Hexapep"/>
</dbReference>
<keyword evidence="4 9" id="KW-0479">Metal-binding</keyword>
<dbReference type="InterPro" id="IPR019875">
    <property type="entry name" value="DapD_actinobacteria"/>
</dbReference>
<dbReference type="Gene3D" id="3.30.60.70">
    <property type="entry name" value="Trimeric LpxA-like enzymes"/>
    <property type="match status" value="1"/>
</dbReference>
<comment type="function">
    <text evidence="9">Catalyzes the conversion of the cyclic tetrahydrodipicolinate (THDP) into the acyclic N-succinyl-L-2-amino-6-oxopimelate using succinyl-CoA.</text>
</comment>
<keyword evidence="2 9" id="KW-0028">Amino-acid biosynthesis</keyword>
<keyword evidence="8 9" id="KW-0012">Acyltransferase</keyword>
<feature type="binding site" evidence="9">
    <location>
        <position position="291"/>
    </location>
    <ligand>
        <name>succinyl-CoA</name>
        <dbReference type="ChEBI" id="CHEBI:57292"/>
    </ligand>
</feature>
<evidence type="ECO:0000256" key="9">
    <source>
        <dbReference type="HAMAP-Rule" id="MF_02122"/>
    </source>
</evidence>
<comment type="similarity">
    <text evidence="9">Belongs to the type 2 tetrahydrodipicolinate N-succinyltransferase family.</text>
</comment>
<name>A0A6G9H4B8_9ACTN</name>
<dbReference type="UniPathway" id="UPA00034">
    <property type="reaction ID" value="UER00019"/>
</dbReference>
<dbReference type="EMBL" id="CP050177">
    <property type="protein sequence ID" value="QIQ05365.1"/>
    <property type="molecule type" value="Genomic_DNA"/>
</dbReference>
<feature type="binding site" evidence="9">
    <location>
        <position position="180"/>
    </location>
    <ligand>
        <name>Mg(2+)</name>
        <dbReference type="ChEBI" id="CHEBI:18420"/>
        <label>1</label>
        <note>ligand shared between trimeric partners</note>
    </ligand>
</feature>
<dbReference type="Proteomes" id="UP000501179">
    <property type="component" value="Chromosome"/>
</dbReference>
<accession>A0A6G9H4B8</accession>
<dbReference type="GO" id="GO:0008666">
    <property type="term" value="F:2,3,4,5-tetrahydropyridine-2,6-dicarboxylate N-succinyltransferase activity"/>
    <property type="evidence" value="ECO:0007669"/>
    <property type="project" value="UniProtKB-UniRule"/>
</dbReference>
<feature type="binding site" evidence="9">
    <location>
        <begin position="271"/>
        <end position="272"/>
    </location>
    <ligand>
        <name>succinyl-CoA</name>
        <dbReference type="ChEBI" id="CHEBI:57292"/>
    </ligand>
</feature>
<evidence type="ECO:0000256" key="4">
    <source>
        <dbReference type="ARBA" id="ARBA00022723"/>
    </source>
</evidence>
<dbReference type="NCBIfam" id="TIGR03535">
    <property type="entry name" value="DapD_actino"/>
    <property type="match status" value="1"/>
</dbReference>
<keyword evidence="7 9" id="KW-0457">Lysine biosynthesis</keyword>
<evidence type="ECO:0000256" key="6">
    <source>
        <dbReference type="ARBA" id="ARBA00022915"/>
    </source>
</evidence>
<dbReference type="Gene3D" id="2.160.10.10">
    <property type="entry name" value="Hexapeptide repeat proteins"/>
    <property type="match status" value="1"/>
</dbReference>
<gene>
    <name evidence="9 11" type="primary">dapD</name>
    <name evidence="11" type="ORF">HA039_26490</name>
</gene>
<feature type="binding site" evidence="9">
    <location>
        <position position="197"/>
    </location>
    <ligand>
        <name>Mg(2+)</name>
        <dbReference type="ChEBI" id="CHEBI:18420"/>
        <label>2</label>
        <note>ligand shared between trimeric partners</note>
    </ligand>
</feature>
<dbReference type="HAMAP" id="MF_02122">
    <property type="entry name" value="DapD_type2"/>
    <property type="match status" value="1"/>
</dbReference>
<dbReference type="InterPro" id="IPR011004">
    <property type="entry name" value="Trimer_LpxA-like_sf"/>
</dbReference>
<dbReference type="GO" id="GO:0019877">
    <property type="term" value="P:diaminopimelate biosynthetic process"/>
    <property type="evidence" value="ECO:0007669"/>
    <property type="project" value="UniProtKB-UniRule"/>
</dbReference>
<comment type="pathway">
    <text evidence="9">Amino-acid biosynthesis; L-lysine biosynthesis via DAP pathway; LL-2,6-diaminopimelate from (S)-tetrahydrodipicolinate (succinylase route): step 1/3.</text>
</comment>
<comment type="catalytic activity">
    <reaction evidence="9">
        <text>(S)-2,3,4,5-tetrahydrodipicolinate + succinyl-CoA + H2O = (S)-2-succinylamino-6-oxoheptanedioate + CoA</text>
        <dbReference type="Rhea" id="RHEA:17325"/>
        <dbReference type="ChEBI" id="CHEBI:15377"/>
        <dbReference type="ChEBI" id="CHEBI:15685"/>
        <dbReference type="ChEBI" id="CHEBI:16845"/>
        <dbReference type="ChEBI" id="CHEBI:57287"/>
        <dbReference type="ChEBI" id="CHEBI:57292"/>
        <dbReference type="EC" id="2.3.1.117"/>
    </reaction>
</comment>
<feature type="binding site" evidence="9">
    <location>
        <position position="279"/>
    </location>
    <ligand>
        <name>succinyl-CoA</name>
        <dbReference type="ChEBI" id="CHEBI:57292"/>
    </ligand>
</feature>
<dbReference type="KEGG" id="slia:HA039_26490"/>
<feature type="domain" description="2,3,4,5-tetrahydropyridine-2,6-dicarboxylate N-succinyltransferase middle" evidence="10">
    <location>
        <begin position="124"/>
        <end position="164"/>
    </location>
</feature>
<evidence type="ECO:0000256" key="2">
    <source>
        <dbReference type="ARBA" id="ARBA00022605"/>
    </source>
</evidence>
<feature type="binding site" evidence="9">
    <location>
        <position position="215"/>
    </location>
    <ligand>
        <name>succinyl-CoA</name>
        <dbReference type="ChEBI" id="CHEBI:57292"/>
    </ligand>
</feature>
<dbReference type="SUPFAM" id="SSF51161">
    <property type="entry name" value="Trimeric LpxA-like enzymes"/>
    <property type="match status" value="1"/>
</dbReference>
<evidence type="ECO:0000256" key="1">
    <source>
        <dbReference type="ARBA" id="ARBA00022490"/>
    </source>
</evidence>
<keyword evidence="3 9" id="KW-0808">Transferase</keyword>
<dbReference type="EC" id="2.3.1.117" evidence="9"/>
<dbReference type="Gene3D" id="3.30.70.2010">
    <property type="match status" value="1"/>
</dbReference>
<feature type="binding site" evidence="9">
    <location>
        <begin position="304"/>
        <end position="307"/>
    </location>
    <ligand>
        <name>succinyl-CoA</name>
        <dbReference type="ChEBI" id="CHEBI:57292"/>
    </ligand>
</feature>
<comment type="subcellular location">
    <subcellularLocation>
        <location evidence="9">Cytoplasm</location>
    </subcellularLocation>
</comment>
<keyword evidence="6 9" id="KW-0220">Diaminopimelate biosynthesis</keyword>
<keyword evidence="5 9" id="KW-0460">Magnesium</keyword>
<feature type="binding site" evidence="9">
    <location>
        <position position="230"/>
    </location>
    <ligand>
        <name>succinyl-CoA</name>
        <dbReference type="ChEBI" id="CHEBI:57292"/>
    </ligand>
</feature>
<proteinExistence type="inferred from homology"/>
<dbReference type="AlphaFoldDB" id="A0A6G9H4B8"/>
<dbReference type="GO" id="GO:0000287">
    <property type="term" value="F:magnesium ion binding"/>
    <property type="evidence" value="ECO:0007669"/>
    <property type="project" value="UniProtKB-UniRule"/>
</dbReference>
<evidence type="ECO:0000313" key="12">
    <source>
        <dbReference type="Proteomes" id="UP000501179"/>
    </source>
</evidence>
<dbReference type="InterPro" id="IPR026586">
    <property type="entry name" value="Type2_DapD"/>
</dbReference>
<feature type="binding site" evidence="9">
    <location>
        <position position="233"/>
    </location>
    <ligand>
        <name>succinyl-CoA</name>
        <dbReference type="ChEBI" id="CHEBI:57292"/>
    </ligand>
</feature>
<evidence type="ECO:0000259" key="10">
    <source>
        <dbReference type="Pfam" id="PF14789"/>
    </source>
</evidence>